<feature type="domain" description="AB hydrolase-1" evidence="1">
    <location>
        <begin position="9"/>
        <end position="235"/>
    </location>
</feature>
<reference evidence="2 3" key="1">
    <citation type="submission" date="2023-07" db="EMBL/GenBank/DDBJ databases">
        <title>Genomic Encyclopedia of Type Strains, Phase IV (KMG-IV): sequencing the most valuable type-strain genomes for metagenomic binning, comparative biology and taxonomic classification.</title>
        <authorList>
            <person name="Goeker M."/>
        </authorList>
    </citation>
    <scope>NUCLEOTIDE SEQUENCE [LARGE SCALE GENOMIC DNA]</scope>
    <source>
        <strain evidence="2 3">DSM 105143</strain>
    </source>
</reference>
<dbReference type="Gene3D" id="3.40.50.1820">
    <property type="entry name" value="alpha/beta hydrolase"/>
    <property type="match status" value="1"/>
</dbReference>
<sequence>MIPIYFLGGLGSNPYHAMDLIAHLPFPVTVLELPGHGEAFDTILTNLIDLHLWFEERVNIAEPFRLIGHSMGAMLFSYLASHYETAESLILLDGGYFNLDALVSLEDEWLQTRAYLEQQVFQNPEEIIAQEQQNALFWSENLHKASLANYIVTEDGLWKLNLNPTALKELLSLQRHCQGFLPQVTCPTLLISQTRNCPDWKTEMIEQLPQTIDIQKLLAVGHSPHTDRPHEVAKAIKDFLLSNENL</sequence>
<name>A0ABT9YSH7_9STRE</name>
<proteinExistence type="predicted"/>
<dbReference type="InterPro" id="IPR029058">
    <property type="entry name" value="AB_hydrolase_fold"/>
</dbReference>
<accession>A0ABT9YSH7</accession>
<gene>
    <name evidence="2" type="ORF">J2S23_001517</name>
</gene>
<protein>
    <submittedName>
        <fullName evidence="2">Pimeloyl-ACP methyl ester carboxylesterase</fullName>
    </submittedName>
</protein>
<keyword evidence="3" id="KW-1185">Reference proteome</keyword>
<comment type="caution">
    <text evidence="2">The sequence shown here is derived from an EMBL/GenBank/DDBJ whole genome shotgun (WGS) entry which is preliminary data.</text>
</comment>
<dbReference type="InterPro" id="IPR000073">
    <property type="entry name" value="AB_hydrolase_1"/>
</dbReference>
<dbReference type="SUPFAM" id="SSF53474">
    <property type="entry name" value="alpha/beta-Hydrolases"/>
    <property type="match status" value="1"/>
</dbReference>
<dbReference type="EMBL" id="JAUSTM010000014">
    <property type="protein sequence ID" value="MDQ0222942.1"/>
    <property type="molecule type" value="Genomic_DNA"/>
</dbReference>
<dbReference type="Pfam" id="PF12697">
    <property type="entry name" value="Abhydrolase_6"/>
    <property type="match status" value="1"/>
</dbReference>
<dbReference type="InterPro" id="IPR050266">
    <property type="entry name" value="AB_hydrolase_sf"/>
</dbReference>
<evidence type="ECO:0000313" key="3">
    <source>
        <dbReference type="Proteomes" id="UP001223079"/>
    </source>
</evidence>
<organism evidence="2 3">
    <name type="scientific">Streptococcus moroccensis</name>
    <dbReference type="NCBI Taxonomy" id="1451356"/>
    <lineage>
        <taxon>Bacteria</taxon>
        <taxon>Bacillati</taxon>
        <taxon>Bacillota</taxon>
        <taxon>Bacilli</taxon>
        <taxon>Lactobacillales</taxon>
        <taxon>Streptococcaceae</taxon>
        <taxon>Streptococcus</taxon>
    </lineage>
</organism>
<dbReference type="RefSeq" id="WP_307122118.1">
    <property type="nucleotide sequence ID" value="NZ_JAUSTM010000014.1"/>
</dbReference>
<evidence type="ECO:0000259" key="1">
    <source>
        <dbReference type="Pfam" id="PF12697"/>
    </source>
</evidence>
<dbReference type="Proteomes" id="UP001223079">
    <property type="component" value="Unassembled WGS sequence"/>
</dbReference>
<dbReference type="PANTHER" id="PTHR43798">
    <property type="entry name" value="MONOACYLGLYCEROL LIPASE"/>
    <property type="match status" value="1"/>
</dbReference>
<evidence type="ECO:0000313" key="2">
    <source>
        <dbReference type="EMBL" id="MDQ0222942.1"/>
    </source>
</evidence>